<evidence type="ECO:0000256" key="1">
    <source>
        <dbReference type="SAM" id="MobiDB-lite"/>
    </source>
</evidence>
<accession>A0A834EAD9</accession>
<sequence length="134" mass="14754">MGNWFKSLRGIRNGNFDPPATIITIYERSSPSSVAFAGKLSAPPIIPTRVTEYKQCNFAAVGEEETHRRQSQPAAKSAPPQPLGPSSTAPNRRAYLLLASVLPRITRWKRSTGPKNPLPVLKKRIISSYRDSPA</sequence>
<dbReference type="Proteomes" id="UP000664940">
    <property type="component" value="Unassembled WGS sequence"/>
</dbReference>
<dbReference type="EMBL" id="JABVXQ010000005">
    <property type="protein sequence ID" value="KAF6109781.1"/>
    <property type="molecule type" value="Genomic_DNA"/>
</dbReference>
<protein>
    <submittedName>
        <fullName evidence="2">Uncharacterized protein</fullName>
    </submittedName>
</protein>
<name>A0A834EAD9_9CHIR</name>
<evidence type="ECO:0000313" key="2">
    <source>
        <dbReference type="EMBL" id="KAF6109781.1"/>
    </source>
</evidence>
<dbReference type="AlphaFoldDB" id="A0A834EAD9"/>
<gene>
    <name evidence="2" type="ORF">HJG60_010984</name>
</gene>
<feature type="region of interest" description="Disordered" evidence="1">
    <location>
        <begin position="61"/>
        <end position="90"/>
    </location>
</feature>
<proteinExistence type="predicted"/>
<reference evidence="2 3" key="1">
    <citation type="journal article" date="2020" name="Nature">
        <title>Six reference-quality genomes reveal evolution of bat adaptations.</title>
        <authorList>
            <person name="Jebb D."/>
            <person name="Huang Z."/>
            <person name="Pippel M."/>
            <person name="Hughes G.M."/>
            <person name="Lavrichenko K."/>
            <person name="Devanna P."/>
            <person name="Winkler S."/>
            <person name="Jermiin L.S."/>
            <person name="Skirmuntt E.C."/>
            <person name="Katzourakis A."/>
            <person name="Burkitt-Gray L."/>
            <person name="Ray D.A."/>
            <person name="Sullivan K.A.M."/>
            <person name="Roscito J.G."/>
            <person name="Kirilenko B.M."/>
            <person name="Davalos L.M."/>
            <person name="Corthals A.P."/>
            <person name="Power M.L."/>
            <person name="Jones G."/>
            <person name="Ransome R.D."/>
            <person name="Dechmann D.K.N."/>
            <person name="Locatelli A.G."/>
            <person name="Puechmaille S.J."/>
            <person name="Fedrigo O."/>
            <person name="Jarvis E.D."/>
            <person name="Hiller M."/>
            <person name="Vernes S.C."/>
            <person name="Myers E.W."/>
            <person name="Teeling E.C."/>
        </authorList>
    </citation>
    <scope>NUCLEOTIDE SEQUENCE [LARGE SCALE GENOMIC DNA]</scope>
    <source>
        <strain evidence="2">Bat1K_MPI-CBG_1</strain>
    </source>
</reference>
<comment type="caution">
    <text evidence="2">The sequence shown here is derived from an EMBL/GenBank/DDBJ whole genome shotgun (WGS) entry which is preliminary data.</text>
</comment>
<organism evidence="2 3">
    <name type="scientific">Phyllostomus discolor</name>
    <name type="common">pale spear-nosed bat</name>
    <dbReference type="NCBI Taxonomy" id="89673"/>
    <lineage>
        <taxon>Eukaryota</taxon>
        <taxon>Metazoa</taxon>
        <taxon>Chordata</taxon>
        <taxon>Craniata</taxon>
        <taxon>Vertebrata</taxon>
        <taxon>Euteleostomi</taxon>
        <taxon>Mammalia</taxon>
        <taxon>Eutheria</taxon>
        <taxon>Laurasiatheria</taxon>
        <taxon>Chiroptera</taxon>
        <taxon>Yangochiroptera</taxon>
        <taxon>Phyllostomidae</taxon>
        <taxon>Phyllostominae</taxon>
        <taxon>Phyllostomus</taxon>
    </lineage>
</organism>
<evidence type="ECO:0000313" key="3">
    <source>
        <dbReference type="Proteomes" id="UP000664940"/>
    </source>
</evidence>